<evidence type="ECO:0008006" key="5">
    <source>
        <dbReference type="Google" id="ProtNLM"/>
    </source>
</evidence>
<keyword evidence="2" id="KW-1133">Transmembrane helix</keyword>
<evidence type="ECO:0000313" key="3">
    <source>
        <dbReference type="EMBL" id="KAF2103647.1"/>
    </source>
</evidence>
<dbReference type="OrthoDB" id="194289at2759"/>
<feature type="transmembrane region" description="Helical" evidence="2">
    <location>
        <begin position="122"/>
        <end position="142"/>
    </location>
</feature>
<feature type="non-terminal residue" evidence="3">
    <location>
        <position position="260"/>
    </location>
</feature>
<keyword evidence="2" id="KW-0812">Transmembrane</keyword>
<dbReference type="Pfam" id="PF11911">
    <property type="entry name" value="DUF3429"/>
    <property type="match status" value="1"/>
</dbReference>
<dbReference type="PANTHER" id="PTHR15887">
    <property type="entry name" value="TRANSMEMBRANE PROTEIN 69"/>
    <property type="match status" value="1"/>
</dbReference>
<gene>
    <name evidence="3" type="ORF">NA57DRAFT_9508</name>
</gene>
<feature type="region of interest" description="Disordered" evidence="1">
    <location>
        <begin position="1"/>
        <end position="48"/>
    </location>
</feature>
<name>A0A9P4MDP0_9PEZI</name>
<accession>A0A9P4MDP0</accession>
<reference evidence="3" key="1">
    <citation type="journal article" date="2020" name="Stud. Mycol.">
        <title>101 Dothideomycetes genomes: a test case for predicting lifestyles and emergence of pathogens.</title>
        <authorList>
            <person name="Haridas S."/>
            <person name="Albert R."/>
            <person name="Binder M."/>
            <person name="Bloem J."/>
            <person name="Labutti K."/>
            <person name="Salamov A."/>
            <person name="Andreopoulos B."/>
            <person name="Baker S."/>
            <person name="Barry K."/>
            <person name="Bills G."/>
            <person name="Bluhm B."/>
            <person name="Cannon C."/>
            <person name="Castanera R."/>
            <person name="Culley D."/>
            <person name="Daum C."/>
            <person name="Ezra D."/>
            <person name="Gonzalez J."/>
            <person name="Henrissat B."/>
            <person name="Kuo A."/>
            <person name="Liang C."/>
            <person name="Lipzen A."/>
            <person name="Lutzoni F."/>
            <person name="Magnuson J."/>
            <person name="Mondo S."/>
            <person name="Nolan M."/>
            <person name="Ohm R."/>
            <person name="Pangilinan J."/>
            <person name="Park H.-J."/>
            <person name="Ramirez L."/>
            <person name="Alfaro M."/>
            <person name="Sun H."/>
            <person name="Tritt A."/>
            <person name="Yoshinaga Y."/>
            <person name="Zwiers L.-H."/>
            <person name="Turgeon B."/>
            <person name="Goodwin S."/>
            <person name="Spatafora J."/>
            <person name="Crous P."/>
            <person name="Grigoriev I."/>
        </authorList>
    </citation>
    <scope>NUCLEOTIDE SEQUENCE</scope>
    <source>
        <strain evidence="3">CBS 133067</strain>
    </source>
</reference>
<feature type="transmembrane region" description="Helical" evidence="2">
    <location>
        <begin position="154"/>
        <end position="184"/>
    </location>
</feature>
<keyword evidence="2" id="KW-0472">Membrane</keyword>
<evidence type="ECO:0000256" key="1">
    <source>
        <dbReference type="SAM" id="MobiDB-lite"/>
    </source>
</evidence>
<evidence type="ECO:0000256" key="2">
    <source>
        <dbReference type="SAM" id="Phobius"/>
    </source>
</evidence>
<dbReference type="InterPro" id="IPR021836">
    <property type="entry name" value="DUF3429"/>
</dbReference>
<dbReference type="Proteomes" id="UP000799772">
    <property type="component" value="Unassembled WGS sequence"/>
</dbReference>
<feature type="transmembrane region" description="Helical" evidence="2">
    <location>
        <begin position="68"/>
        <end position="89"/>
    </location>
</feature>
<feature type="compositionally biased region" description="Polar residues" evidence="1">
    <location>
        <begin position="1"/>
        <end position="27"/>
    </location>
</feature>
<organism evidence="3 4">
    <name type="scientific">Rhizodiscina lignyota</name>
    <dbReference type="NCBI Taxonomy" id="1504668"/>
    <lineage>
        <taxon>Eukaryota</taxon>
        <taxon>Fungi</taxon>
        <taxon>Dikarya</taxon>
        <taxon>Ascomycota</taxon>
        <taxon>Pezizomycotina</taxon>
        <taxon>Dothideomycetes</taxon>
        <taxon>Pleosporomycetidae</taxon>
        <taxon>Aulographales</taxon>
        <taxon>Rhizodiscinaceae</taxon>
        <taxon>Rhizodiscina</taxon>
    </lineage>
</organism>
<proteinExistence type="predicted"/>
<feature type="transmembrane region" description="Helical" evidence="2">
    <location>
        <begin position="204"/>
        <end position="222"/>
    </location>
</feature>
<evidence type="ECO:0000313" key="4">
    <source>
        <dbReference type="Proteomes" id="UP000799772"/>
    </source>
</evidence>
<protein>
    <recommendedName>
        <fullName evidence="5">Transmembrane protein 69</fullName>
    </recommendedName>
</protein>
<feature type="non-terminal residue" evidence="3">
    <location>
        <position position="1"/>
    </location>
</feature>
<comment type="caution">
    <text evidence="3">The sequence shown here is derived from an EMBL/GenBank/DDBJ whole genome shotgun (WGS) entry which is preliminary data.</text>
</comment>
<sequence length="260" mass="28168">KEQQTVLDQKLQSSPTVSATSSTNPVFGSNDETAKDAEEEEKEMLGGVKSDMKTIQETFDLSQVPKEAYILGLAGVLPYFATSAGTVYCAWEINHAASVGSGFLMSGGMAEALLHILEPLQIGYGAVILSFLGAIHWGLEWANYGGKVGYPRYAIGVLAPAVAWPTLLLSPTYALISQFIGFVFLYYADNSACRRGWAPPWYGMYRFVLTFVVGISLVLSLIGRGEIAVPVGEVPTATQRIKAFRETAAIELSHQEMATR</sequence>
<feature type="transmembrane region" description="Helical" evidence="2">
    <location>
        <begin position="96"/>
        <end position="116"/>
    </location>
</feature>
<dbReference type="AlphaFoldDB" id="A0A9P4MDP0"/>
<keyword evidence="4" id="KW-1185">Reference proteome</keyword>
<dbReference type="EMBL" id="ML978121">
    <property type="protein sequence ID" value="KAF2103647.1"/>
    <property type="molecule type" value="Genomic_DNA"/>
</dbReference>
<dbReference type="PANTHER" id="PTHR15887:SF1">
    <property type="entry name" value="TRANSMEMBRANE PROTEIN 69"/>
    <property type="match status" value="1"/>
</dbReference>